<dbReference type="SMART" id="SM00849">
    <property type="entry name" value="Lactamase_B"/>
    <property type="match status" value="1"/>
</dbReference>
<proteinExistence type="predicted"/>
<organism evidence="2 3">
    <name type="scientific">Hoylesella nanceiensis</name>
    <dbReference type="NCBI Taxonomy" id="425941"/>
    <lineage>
        <taxon>Bacteria</taxon>
        <taxon>Pseudomonadati</taxon>
        <taxon>Bacteroidota</taxon>
        <taxon>Bacteroidia</taxon>
        <taxon>Bacteroidales</taxon>
        <taxon>Prevotellaceae</taxon>
        <taxon>Hoylesella</taxon>
    </lineage>
</organism>
<reference evidence="2 3" key="1">
    <citation type="submission" date="2021-07" db="EMBL/GenBank/DDBJ databases">
        <title>Genomic diversity and antimicrobial resistance of Prevotella spp. isolated from chronic lung disease airways.</title>
        <authorList>
            <person name="Webb K.A."/>
            <person name="Olagoke O.S."/>
            <person name="Baird T."/>
            <person name="Neill J."/>
            <person name="Pham A."/>
            <person name="Wells T.J."/>
            <person name="Ramsay K.A."/>
            <person name="Bell S.C."/>
            <person name="Sarovich D.S."/>
            <person name="Price E.P."/>
        </authorList>
    </citation>
    <scope>NUCLEOTIDE SEQUENCE [LARGE SCALE GENOMIC DNA]</scope>
    <source>
        <strain evidence="2 3">SCHI0011.S.12</strain>
    </source>
</reference>
<dbReference type="InterPro" id="IPR001279">
    <property type="entry name" value="Metallo-B-lactamas"/>
</dbReference>
<accession>A0ABS6YA81</accession>
<dbReference type="PANTHER" id="PTHR47619">
    <property type="entry name" value="METALLO-HYDROLASE YYCJ-RELATED"/>
    <property type="match status" value="1"/>
</dbReference>
<evidence type="ECO:0000259" key="1">
    <source>
        <dbReference type="SMART" id="SM00849"/>
    </source>
</evidence>
<evidence type="ECO:0000313" key="2">
    <source>
        <dbReference type="EMBL" id="MBW4768479.1"/>
    </source>
</evidence>
<gene>
    <name evidence="2" type="ORF">KZO38_01675</name>
</gene>
<evidence type="ECO:0000313" key="3">
    <source>
        <dbReference type="Proteomes" id="UP000788426"/>
    </source>
</evidence>
<keyword evidence="3" id="KW-1185">Reference proteome</keyword>
<protein>
    <submittedName>
        <fullName evidence="2">MBL fold metallo-hydrolase</fullName>
    </submittedName>
</protein>
<dbReference type="InterPro" id="IPR052533">
    <property type="entry name" value="WalJ/YycJ-like"/>
</dbReference>
<feature type="domain" description="Metallo-beta-lactamase" evidence="1">
    <location>
        <begin position="12"/>
        <end position="193"/>
    </location>
</feature>
<comment type="caution">
    <text evidence="2">The sequence shown here is derived from an EMBL/GenBank/DDBJ whole genome shotgun (WGS) entry which is preliminary data.</text>
</comment>
<dbReference type="Pfam" id="PF12706">
    <property type="entry name" value="Lactamase_B_2"/>
    <property type="match status" value="1"/>
</dbReference>
<dbReference type="PANTHER" id="PTHR47619:SF1">
    <property type="entry name" value="EXODEOXYRIBONUCLEASE WALJ"/>
    <property type="match status" value="1"/>
</dbReference>
<dbReference type="Proteomes" id="UP000788426">
    <property type="component" value="Unassembled WGS sequence"/>
</dbReference>
<sequence>MLNFVSWGSGSSGNCYFLYTENEGLLIDAGVGVRTIKKYFREYGLKLSQINNILITHDHADHVKAVGALSIETGAKVWSTKPVHIGIMKNFCVRKKVPEDNISIIETGSTFSIGSFTVQSCHVPHDSMDNNGYLIKYENVLLGLITDIGCVTQDIANIVANANYLVIEANHDINLLLSGKYPQRLKERILSSHGHLSNKDCGQLLATYGTADLRRVWLCHLSEDNNQPEIALSDIKESIADTAFYKNSSFKIETLERKRPTGVFELK</sequence>
<dbReference type="EMBL" id="JAHXCT010000001">
    <property type="protein sequence ID" value="MBW4768479.1"/>
    <property type="molecule type" value="Genomic_DNA"/>
</dbReference>
<dbReference type="RefSeq" id="WP_219479299.1">
    <property type="nucleotide sequence ID" value="NZ_CAJZHJ010000028.1"/>
</dbReference>
<name>A0ABS6YA81_9BACT</name>